<protein>
    <submittedName>
        <fullName evidence="1">Uncharacterized protein</fullName>
    </submittedName>
</protein>
<organism evidence="1 2">
    <name type="scientific">Streptomyces paludis</name>
    <dbReference type="NCBI Taxonomy" id="2282738"/>
    <lineage>
        <taxon>Bacteria</taxon>
        <taxon>Bacillati</taxon>
        <taxon>Actinomycetota</taxon>
        <taxon>Actinomycetes</taxon>
        <taxon>Kitasatosporales</taxon>
        <taxon>Streptomycetaceae</taxon>
        <taxon>Streptomyces</taxon>
    </lineage>
</organism>
<dbReference type="Pfam" id="PF19813">
    <property type="entry name" value="DUF6296"/>
    <property type="match status" value="1"/>
</dbReference>
<dbReference type="InterPro" id="IPR046263">
    <property type="entry name" value="DUF6296"/>
</dbReference>
<proteinExistence type="predicted"/>
<sequence>MGRSDRYELVFSHRGAPTAVPDVPGAPDDGVDVVAVHRTDRTGPGGHPLYEDDTGIVLAEISDRDEVRMIASGGHQDPTASVEARPA</sequence>
<dbReference type="RefSeq" id="WP_114663797.1">
    <property type="nucleotide sequence ID" value="NZ_CP031194.1"/>
</dbReference>
<evidence type="ECO:0000313" key="1">
    <source>
        <dbReference type="EMBL" id="AXG81256.1"/>
    </source>
</evidence>
<accession>A0A345HX32</accession>
<dbReference type="OrthoDB" id="3854813at2"/>
<dbReference type="EMBL" id="CP031194">
    <property type="protein sequence ID" value="AXG81256.1"/>
    <property type="molecule type" value="Genomic_DNA"/>
</dbReference>
<reference evidence="2" key="1">
    <citation type="submission" date="2018-07" db="EMBL/GenBank/DDBJ databases">
        <authorList>
            <person name="Zhao J."/>
        </authorList>
    </citation>
    <scope>NUCLEOTIDE SEQUENCE [LARGE SCALE GENOMIC DNA]</scope>
    <source>
        <strain evidence="2">GSSD-12</strain>
    </source>
</reference>
<dbReference type="Proteomes" id="UP000253868">
    <property type="component" value="Chromosome"/>
</dbReference>
<dbReference type="KEGG" id="spad:DVK44_30180"/>
<name>A0A345HX32_9ACTN</name>
<gene>
    <name evidence="1" type="ORF">DVK44_30180</name>
</gene>
<keyword evidence="2" id="KW-1185">Reference proteome</keyword>
<dbReference type="AlphaFoldDB" id="A0A345HX32"/>
<evidence type="ECO:0000313" key="2">
    <source>
        <dbReference type="Proteomes" id="UP000253868"/>
    </source>
</evidence>